<keyword evidence="2" id="KW-1185">Reference proteome</keyword>
<reference evidence="1 2" key="1">
    <citation type="submission" date="2024-06" db="EMBL/GenBank/DDBJ databases">
        <title>The Natural Products Discovery Center: Release of the First 8490 Sequenced Strains for Exploring Actinobacteria Biosynthetic Diversity.</title>
        <authorList>
            <person name="Kalkreuter E."/>
            <person name="Kautsar S.A."/>
            <person name="Yang D."/>
            <person name="Bader C.D."/>
            <person name="Teijaro C.N."/>
            <person name="Fluegel L."/>
            <person name="Davis C.M."/>
            <person name="Simpson J.R."/>
            <person name="Lauterbach L."/>
            <person name="Steele A.D."/>
            <person name="Gui C."/>
            <person name="Meng S."/>
            <person name="Li G."/>
            <person name="Viehrig K."/>
            <person name="Ye F."/>
            <person name="Su P."/>
            <person name="Kiefer A.F."/>
            <person name="Nichols A."/>
            <person name="Cepeda A.J."/>
            <person name="Yan W."/>
            <person name="Fan B."/>
            <person name="Jiang Y."/>
            <person name="Adhikari A."/>
            <person name="Zheng C.-J."/>
            <person name="Schuster L."/>
            <person name="Cowan T.M."/>
            <person name="Smanski M.J."/>
            <person name="Chevrette M.G."/>
            <person name="De Carvalho L.P.S."/>
            <person name="Shen B."/>
        </authorList>
    </citation>
    <scope>NUCLEOTIDE SEQUENCE [LARGE SCALE GENOMIC DNA]</scope>
    <source>
        <strain evidence="1 2">NPDC038104</strain>
    </source>
</reference>
<gene>
    <name evidence="1" type="ORF">AB0E65_00910</name>
</gene>
<sequence length="133" mass="14789">MAVRPSQSWRDGVAEEIRELEAGTLDPECACMTVLFPEPLTEATEGVLAEFEAALAVIEQPTDAQVFASVERVVLALNAVNERFGGAAYETDEREELCDYIDETLSEHGIDVPALTARHGMGRYEVTSRWRDW</sequence>
<accession>A0ABV2YAP0</accession>
<dbReference type="RefSeq" id="WP_108953717.1">
    <property type="nucleotide sequence ID" value="NZ_BEVZ01000003.1"/>
</dbReference>
<evidence type="ECO:0000313" key="2">
    <source>
        <dbReference type="Proteomes" id="UP001550850"/>
    </source>
</evidence>
<organism evidence="1 2">
    <name type="scientific">Streptomyces fragilis</name>
    <dbReference type="NCBI Taxonomy" id="67301"/>
    <lineage>
        <taxon>Bacteria</taxon>
        <taxon>Bacillati</taxon>
        <taxon>Actinomycetota</taxon>
        <taxon>Actinomycetes</taxon>
        <taxon>Kitasatosporales</taxon>
        <taxon>Streptomycetaceae</taxon>
        <taxon>Streptomyces</taxon>
    </lineage>
</organism>
<comment type="caution">
    <text evidence="1">The sequence shown here is derived from an EMBL/GenBank/DDBJ whole genome shotgun (WGS) entry which is preliminary data.</text>
</comment>
<dbReference type="Proteomes" id="UP001550850">
    <property type="component" value="Unassembled WGS sequence"/>
</dbReference>
<name>A0ABV2YAP0_9ACTN</name>
<dbReference type="EMBL" id="JBEZUR010000001">
    <property type="protein sequence ID" value="MEU3552790.1"/>
    <property type="molecule type" value="Genomic_DNA"/>
</dbReference>
<protein>
    <submittedName>
        <fullName evidence="1">Uncharacterized protein</fullName>
    </submittedName>
</protein>
<evidence type="ECO:0000313" key="1">
    <source>
        <dbReference type="EMBL" id="MEU3552790.1"/>
    </source>
</evidence>
<proteinExistence type="predicted"/>